<evidence type="ECO:0000313" key="3">
    <source>
        <dbReference type="Proteomes" id="UP000197007"/>
    </source>
</evidence>
<accession>A0A1Z4BRZ9</accession>
<evidence type="ECO:0000256" key="1">
    <source>
        <dbReference type="SAM" id="Phobius"/>
    </source>
</evidence>
<name>A0A1Z4BRZ9_9FLAO</name>
<feature type="transmembrane region" description="Helical" evidence="1">
    <location>
        <begin position="62"/>
        <end position="87"/>
    </location>
</feature>
<keyword evidence="1" id="KW-0812">Transmembrane</keyword>
<keyword evidence="1" id="KW-0472">Membrane</keyword>
<dbReference type="AlphaFoldDB" id="A0A1Z4BRZ9"/>
<evidence type="ECO:0000313" key="2">
    <source>
        <dbReference type="EMBL" id="ASF44002.1"/>
    </source>
</evidence>
<reference evidence="3" key="1">
    <citation type="submission" date="2017-06" db="EMBL/GenBank/DDBJ databases">
        <title>Complete genome sequence of Capnocytophaga sp. KCOM 1579 (=ChDC OS43) isolated from a human refractory periapical abscess lesion.</title>
        <authorList>
            <person name="Kook J.-K."/>
            <person name="Park S.-N."/>
            <person name="Lim Y.K."/>
            <person name="Roh H."/>
        </authorList>
    </citation>
    <scope>NUCLEOTIDE SEQUENCE [LARGE SCALE GENOMIC DNA]</scope>
    <source>
        <strain evidence="3">ChDC OS43</strain>
    </source>
</reference>
<dbReference type="Proteomes" id="UP000197007">
    <property type="component" value="Chromosome"/>
</dbReference>
<keyword evidence="3" id="KW-1185">Reference proteome</keyword>
<protein>
    <submittedName>
        <fullName evidence="2">Uncharacterized protein</fullName>
    </submittedName>
</protein>
<feature type="transmembrane region" description="Helical" evidence="1">
    <location>
        <begin position="99"/>
        <end position="121"/>
    </location>
</feature>
<organism evidence="2 3">
    <name type="scientific">Capnocytophaga endodontalis</name>
    <dbReference type="NCBI Taxonomy" id="2708117"/>
    <lineage>
        <taxon>Bacteria</taxon>
        <taxon>Pseudomonadati</taxon>
        <taxon>Bacteroidota</taxon>
        <taxon>Flavobacteriia</taxon>
        <taxon>Flavobacteriales</taxon>
        <taxon>Flavobacteriaceae</taxon>
        <taxon>Capnocytophaga</taxon>
    </lineage>
</organism>
<proteinExistence type="predicted"/>
<gene>
    <name evidence="2" type="ORF">CBG49_13395</name>
</gene>
<dbReference type="EMBL" id="CP022022">
    <property type="protein sequence ID" value="ASF44002.1"/>
    <property type="molecule type" value="Genomic_DNA"/>
</dbReference>
<feature type="transmembrane region" description="Helical" evidence="1">
    <location>
        <begin position="29"/>
        <end position="50"/>
    </location>
</feature>
<sequence>MIVLQYTVLISCLAGYAITFDTKIPKKTFMFMNIFTLIVCVISIAETYYIECNTENETTIPFLLIFAVIVPCIITLITFLSLSIYLSSITKEKKYLLKSILICLAFVVLLIYTPELLILLFNL</sequence>
<dbReference type="KEGG" id="capn:CBG49_13395"/>
<keyword evidence="1" id="KW-1133">Transmembrane helix</keyword>